<proteinExistence type="predicted"/>
<evidence type="ECO:0000313" key="1">
    <source>
        <dbReference type="EMBL" id="UYQ60940.1"/>
    </source>
</evidence>
<name>A0ABY6I5B2_STRPE</name>
<dbReference type="Proteomes" id="UP001163878">
    <property type="component" value="Chromosome"/>
</dbReference>
<dbReference type="RefSeq" id="WP_264242146.1">
    <property type="nucleotide sequence ID" value="NZ_CP107567.1"/>
</dbReference>
<dbReference type="EMBL" id="CP107567">
    <property type="protein sequence ID" value="UYQ60940.1"/>
    <property type="molecule type" value="Genomic_DNA"/>
</dbReference>
<sequence length="75" mass="8309">MLTGFRDRLLDHVLEEKVLDLMLERLIELGLVSGRGRQRTDSTHILAAVRDLNRLEFVGETLRAALEAVAVAAPG</sequence>
<protein>
    <recommendedName>
        <fullName evidence="3">Transposase</fullName>
    </recommendedName>
</protein>
<keyword evidence="2" id="KW-1185">Reference proteome</keyword>
<reference evidence="1" key="1">
    <citation type="submission" date="2022-10" db="EMBL/GenBank/DDBJ databases">
        <title>Cytochrome P450 Catalyzes Benzene Ring Formation in the Biosynthesis of Trialkyl-Substituted Aromatic Polyketides.</title>
        <authorList>
            <person name="Zhao E."/>
            <person name="Ge H."/>
        </authorList>
    </citation>
    <scope>NUCLEOTIDE SEQUENCE</scope>
    <source>
        <strain evidence="1">NA0869</strain>
    </source>
</reference>
<evidence type="ECO:0008006" key="3">
    <source>
        <dbReference type="Google" id="ProtNLM"/>
    </source>
</evidence>
<evidence type="ECO:0000313" key="2">
    <source>
        <dbReference type="Proteomes" id="UP001163878"/>
    </source>
</evidence>
<accession>A0ABY6I5B2</accession>
<gene>
    <name evidence="1" type="ORF">OGH68_05275</name>
</gene>
<organism evidence="1 2">
    <name type="scientific">Streptomyces peucetius</name>
    <dbReference type="NCBI Taxonomy" id="1950"/>
    <lineage>
        <taxon>Bacteria</taxon>
        <taxon>Bacillati</taxon>
        <taxon>Actinomycetota</taxon>
        <taxon>Actinomycetes</taxon>
        <taxon>Kitasatosporales</taxon>
        <taxon>Streptomycetaceae</taxon>
        <taxon>Streptomyces</taxon>
    </lineage>
</organism>